<accession>A0ABU7EB86</accession>
<proteinExistence type="predicted"/>
<evidence type="ECO:0000313" key="1">
    <source>
        <dbReference type="EMBL" id="MED6283874.1"/>
    </source>
</evidence>
<gene>
    <name evidence="1" type="ORF">CHARACLAT_013515</name>
</gene>
<keyword evidence="2" id="KW-1185">Reference proteome</keyword>
<sequence length="162" mass="17911">MQYWNPSQQSKDKRLSTHWTGVLHLLDQAGKFIRSMLPALQHLSVFPLWFSLGPSSSSLKNLPDLTTVAKISSQALLAAVGLHNLSFSERNLSTLQQAAPLDQISKETTNQSSDLWKGSVIKVARITKLTRPGITPLWRTSTCNKLREVPVPDPTSIGPVNK</sequence>
<organism evidence="1 2">
    <name type="scientific">Characodon lateralis</name>
    <dbReference type="NCBI Taxonomy" id="208331"/>
    <lineage>
        <taxon>Eukaryota</taxon>
        <taxon>Metazoa</taxon>
        <taxon>Chordata</taxon>
        <taxon>Craniata</taxon>
        <taxon>Vertebrata</taxon>
        <taxon>Euteleostomi</taxon>
        <taxon>Actinopterygii</taxon>
        <taxon>Neopterygii</taxon>
        <taxon>Teleostei</taxon>
        <taxon>Neoteleostei</taxon>
        <taxon>Acanthomorphata</taxon>
        <taxon>Ovalentaria</taxon>
        <taxon>Atherinomorphae</taxon>
        <taxon>Cyprinodontiformes</taxon>
        <taxon>Goodeidae</taxon>
        <taxon>Characodon</taxon>
    </lineage>
</organism>
<dbReference type="Proteomes" id="UP001352852">
    <property type="component" value="Unassembled WGS sequence"/>
</dbReference>
<evidence type="ECO:0000313" key="2">
    <source>
        <dbReference type="Proteomes" id="UP001352852"/>
    </source>
</evidence>
<comment type="caution">
    <text evidence="1">The sequence shown here is derived from an EMBL/GenBank/DDBJ whole genome shotgun (WGS) entry which is preliminary data.</text>
</comment>
<protein>
    <submittedName>
        <fullName evidence="1">Uncharacterized protein</fullName>
    </submittedName>
</protein>
<reference evidence="1 2" key="1">
    <citation type="submission" date="2021-06" db="EMBL/GenBank/DDBJ databases">
        <authorList>
            <person name="Palmer J.M."/>
        </authorList>
    </citation>
    <scope>NUCLEOTIDE SEQUENCE [LARGE SCALE GENOMIC DNA]</scope>
    <source>
        <strain evidence="1 2">CL_MEX2019</strain>
        <tissue evidence="1">Muscle</tissue>
    </source>
</reference>
<name>A0ABU7EB86_9TELE</name>
<dbReference type="EMBL" id="JAHUTJ010050160">
    <property type="protein sequence ID" value="MED6283874.1"/>
    <property type="molecule type" value="Genomic_DNA"/>
</dbReference>